<evidence type="ECO:0000313" key="2">
    <source>
        <dbReference type="EMBL" id="NGP78004.1"/>
    </source>
</evidence>
<dbReference type="AlphaFoldDB" id="A0A6M1T3G2"/>
<sequence length="251" mass="29357">MRLVEAKIAPELLNDFKVTYRDKIIPVLEDTTGCLFAGLLQSLSKSEQLVSLTLWQSKKNAQKYVDSGTFQKNLDLVNPYIEESSEWKIQLSKEHILNYERVKQEPRIKSYNLNNLDDKSISEEIDISRNYLRVLSLNLVPGKEKDFKRIYYHEIQPELKKVSGCRYSFLIDNTEDGDEILSFTIWDDLQSVRQYEKLGKFQSLLEKIQHTLDELYQWKMALEKQEKATVAVSSRDIDVSKFTLVTGKRFT</sequence>
<dbReference type="SUPFAM" id="SSF54909">
    <property type="entry name" value="Dimeric alpha+beta barrel"/>
    <property type="match status" value="2"/>
</dbReference>
<evidence type="ECO:0000313" key="3">
    <source>
        <dbReference type="Proteomes" id="UP000473278"/>
    </source>
</evidence>
<protein>
    <recommendedName>
        <fullName evidence="1">ABM domain-containing protein</fullName>
    </recommendedName>
</protein>
<dbReference type="Gene3D" id="3.30.70.100">
    <property type="match status" value="1"/>
</dbReference>
<dbReference type="Proteomes" id="UP000473278">
    <property type="component" value="Unassembled WGS sequence"/>
</dbReference>
<organism evidence="2 3">
    <name type="scientific">Halalkalibaculum roseum</name>
    <dbReference type="NCBI Taxonomy" id="2709311"/>
    <lineage>
        <taxon>Bacteria</taxon>
        <taxon>Pseudomonadati</taxon>
        <taxon>Balneolota</taxon>
        <taxon>Balneolia</taxon>
        <taxon>Balneolales</taxon>
        <taxon>Balneolaceae</taxon>
        <taxon>Halalkalibaculum</taxon>
    </lineage>
</organism>
<feature type="domain" description="ABM" evidence="1">
    <location>
        <begin position="4"/>
        <end position="72"/>
    </location>
</feature>
<evidence type="ECO:0000259" key="1">
    <source>
        <dbReference type="Pfam" id="PF03992"/>
    </source>
</evidence>
<dbReference type="InterPro" id="IPR011008">
    <property type="entry name" value="Dimeric_a/b-barrel"/>
</dbReference>
<dbReference type="InterPro" id="IPR007138">
    <property type="entry name" value="ABM_dom"/>
</dbReference>
<gene>
    <name evidence="2" type="ORF">G3570_15245</name>
</gene>
<comment type="caution">
    <text evidence="2">The sequence shown here is derived from an EMBL/GenBank/DDBJ whole genome shotgun (WGS) entry which is preliminary data.</text>
</comment>
<proteinExistence type="predicted"/>
<feature type="domain" description="ABM" evidence="1">
    <location>
        <begin position="136"/>
        <end position="203"/>
    </location>
</feature>
<name>A0A6M1T3G2_9BACT</name>
<reference evidence="2 3" key="1">
    <citation type="submission" date="2020-02" db="EMBL/GenBank/DDBJ databases">
        <title>Balneolaceae bacterium YR4-1, complete genome.</title>
        <authorList>
            <person name="Li Y."/>
            <person name="Wu S."/>
        </authorList>
    </citation>
    <scope>NUCLEOTIDE SEQUENCE [LARGE SCALE GENOMIC DNA]</scope>
    <source>
        <strain evidence="2 3">YR4-1</strain>
    </source>
</reference>
<dbReference type="Pfam" id="PF03992">
    <property type="entry name" value="ABM"/>
    <property type="match status" value="2"/>
</dbReference>
<keyword evidence="3" id="KW-1185">Reference proteome</keyword>
<dbReference type="EMBL" id="JAALLT010000004">
    <property type="protein sequence ID" value="NGP78004.1"/>
    <property type="molecule type" value="Genomic_DNA"/>
</dbReference>
<accession>A0A6M1T3G2</accession>